<evidence type="ECO:0000256" key="1">
    <source>
        <dbReference type="SAM" id="Phobius"/>
    </source>
</evidence>
<dbReference type="EMBL" id="CALNXK010000027">
    <property type="protein sequence ID" value="CAH3114297.1"/>
    <property type="molecule type" value="Genomic_DNA"/>
</dbReference>
<evidence type="ECO:0008006" key="4">
    <source>
        <dbReference type="Google" id="ProtNLM"/>
    </source>
</evidence>
<comment type="caution">
    <text evidence="2">The sequence shown here is derived from an EMBL/GenBank/DDBJ whole genome shotgun (WGS) entry which is preliminary data.</text>
</comment>
<gene>
    <name evidence="2" type="ORF">PLOB_00022840</name>
</gene>
<protein>
    <recommendedName>
        <fullName evidence="4">Promethin</fullName>
    </recommendedName>
</protein>
<keyword evidence="1" id="KW-0812">Transmembrane</keyword>
<feature type="transmembrane region" description="Helical" evidence="1">
    <location>
        <begin position="45"/>
        <end position="68"/>
    </location>
</feature>
<evidence type="ECO:0000313" key="3">
    <source>
        <dbReference type="Proteomes" id="UP001159405"/>
    </source>
</evidence>
<name>A0ABN8NLQ1_9CNID</name>
<reference evidence="2 3" key="1">
    <citation type="submission" date="2022-05" db="EMBL/GenBank/DDBJ databases">
        <authorList>
            <consortium name="Genoscope - CEA"/>
            <person name="William W."/>
        </authorList>
    </citation>
    <scope>NUCLEOTIDE SEQUENCE [LARGE SCALE GENOMIC DNA]</scope>
</reference>
<keyword evidence="1" id="KW-0472">Membrane</keyword>
<accession>A0ABN8NLQ1</accession>
<dbReference type="Proteomes" id="UP001159405">
    <property type="component" value="Unassembled WGS sequence"/>
</dbReference>
<keyword evidence="1" id="KW-1133">Transmembrane helix</keyword>
<feature type="transmembrane region" description="Helical" evidence="1">
    <location>
        <begin position="74"/>
        <end position="105"/>
    </location>
</feature>
<sequence>MIESDILFPWLDPNLHAMMDQLKDMKNSEAMCKVRKFKQIIQRHPVASVFLSTFVITGFLPFFLFLAFVAGSSIFVLFSLLLFQGGVLALGLLSLLGVFVPIVLFGTKIAAIVYSEFDNIDNECMKGEQLRRRHYHTERSDNLSDSLDRKVKLETIRVDGRRMASIPG</sequence>
<proteinExistence type="predicted"/>
<keyword evidence="3" id="KW-1185">Reference proteome</keyword>
<dbReference type="Pfam" id="PF16015">
    <property type="entry name" value="Promethin"/>
    <property type="match status" value="1"/>
</dbReference>
<evidence type="ECO:0000313" key="2">
    <source>
        <dbReference type="EMBL" id="CAH3114297.1"/>
    </source>
</evidence>
<organism evidence="2 3">
    <name type="scientific">Porites lobata</name>
    <dbReference type="NCBI Taxonomy" id="104759"/>
    <lineage>
        <taxon>Eukaryota</taxon>
        <taxon>Metazoa</taxon>
        <taxon>Cnidaria</taxon>
        <taxon>Anthozoa</taxon>
        <taxon>Hexacorallia</taxon>
        <taxon>Scleractinia</taxon>
        <taxon>Fungiina</taxon>
        <taxon>Poritidae</taxon>
        <taxon>Porites</taxon>
    </lineage>
</organism>